<reference evidence="1" key="1">
    <citation type="submission" date="2018-05" db="EMBL/GenBank/DDBJ databases">
        <title>Draft genome of Mucuna pruriens seed.</title>
        <authorList>
            <person name="Nnadi N.E."/>
            <person name="Vos R."/>
            <person name="Hasami M.H."/>
            <person name="Devisetty U.K."/>
            <person name="Aguiy J.C."/>
        </authorList>
    </citation>
    <scope>NUCLEOTIDE SEQUENCE [LARGE SCALE GENOMIC DNA]</scope>
    <source>
        <strain evidence="1">JCA_2017</strain>
    </source>
</reference>
<gene>
    <name evidence="1" type="ORF">CR513_37618</name>
</gene>
<comment type="caution">
    <text evidence="1">The sequence shown here is derived from an EMBL/GenBank/DDBJ whole genome shotgun (WGS) entry which is preliminary data.</text>
</comment>
<proteinExistence type="predicted"/>
<accession>A0A371FUD2</accession>
<sequence>LGHMVRECKMQPKTKLMVNNVRASKPTTIGHIFAISGTKASIYKANLICMSFSNLNDLSSNHIMINYVGKIFIFPNLEDFRFIIVNKAQASLEEEVQNI</sequence>
<name>A0A371FUD2_MUCPR</name>
<organism evidence="1 2">
    <name type="scientific">Mucuna pruriens</name>
    <name type="common">Velvet bean</name>
    <name type="synonym">Dolichos pruriens</name>
    <dbReference type="NCBI Taxonomy" id="157652"/>
    <lineage>
        <taxon>Eukaryota</taxon>
        <taxon>Viridiplantae</taxon>
        <taxon>Streptophyta</taxon>
        <taxon>Embryophyta</taxon>
        <taxon>Tracheophyta</taxon>
        <taxon>Spermatophyta</taxon>
        <taxon>Magnoliopsida</taxon>
        <taxon>eudicotyledons</taxon>
        <taxon>Gunneridae</taxon>
        <taxon>Pentapetalae</taxon>
        <taxon>rosids</taxon>
        <taxon>fabids</taxon>
        <taxon>Fabales</taxon>
        <taxon>Fabaceae</taxon>
        <taxon>Papilionoideae</taxon>
        <taxon>50 kb inversion clade</taxon>
        <taxon>NPAAA clade</taxon>
        <taxon>indigoferoid/millettioid clade</taxon>
        <taxon>Phaseoleae</taxon>
        <taxon>Mucuna</taxon>
    </lineage>
</organism>
<protein>
    <submittedName>
        <fullName evidence="1">Uncharacterized protein</fullName>
    </submittedName>
</protein>
<dbReference type="AlphaFoldDB" id="A0A371FUD2"/>
<dbReference type="EMBL" id="QJKJ01007858">
    <property type="protein sequence ID" value="RDX81673.1"/>
    <property type="molecule type" value="Genomic_DNA"/>
</dbReference>
<dbReference type="Proteomes" id="UP000257109">
    <property type="component" value="Unassembled WGS sequence"/>
</dbReference>
<keyword evidence="2" id="KW-1185">Reference proteome</keyword>
<evidence type="ECO:0000313" key="2">
    <source>
        <dbReference type="Proteomes" id="UP000257109"/>
    </source>
</evidence>
<evidence type="ECO:0000313" key="1">
    <source>
        <dbReference type="EMBL" id="RDX81673.1"/>
    </source>
</evidence>
<feature type="non-terminal residue" evidence="1">
    <location>
        <position position="1"/>
    </location>
</feature>
<dbReference type="OrthoDB" id="1749844at2759"/>